<comment type="caution">
    <text evidence="8">The sequence shown here is derived from an EMBL/GenBank/DDBJ whole genome shotgun (WGS) entry which is preliminary data.</text>
</comment>
<name>A0A839S900_9SPHI</name>
<dbReference type="PANTHER" id="PTHR34873">
    <property type="entry name" value="SSR1766 PROTEIN"/>
    <property type="match status" value="1"/>
</dbReference>
<dbReference type="PANTHER" id="PTHR34873:SF3">
    <property type="entry name" value="ADDICTION MODULE TOXIN, HICA FAMILY"/>
    <property type="match status" value="1"/>
</dbReference>
<keyword evidence="5" id="KW-0378">Hydrolase</keyword>
<dbReference type="RefSeq" id="WP_096356651.1">
    <property type="nucleotide sequence ID" value="NZ_AP017313.1"/>
</dbReference>
<evidence type="ECO:0000256" key="7">
    <source>
        <dbReference type="ARBA" id="ARBA00023016"/>
    </source>
</evidence>
<keyword evidence="6" id="KW-0694">RNA-binding</keyword>
<evidence type="ECO:0000256" key="5">
    <source>
        <dbReference type="ARBA" id="ARBA00022801"/>
    </source>
</evidence>
<comment type="similarity">
    <text evidence="1">Belongs to the HicA mRNA interferase family.</text>
</comment>
<keyword evidence="3" id="KW-0540">Nuclease</keyword>
<accession>A0A839S900</accession>
<keyword evidence="2" id="KW-1277">Toxin-antitoxin system</keyword>
<keyword evidence="4" id="KW-0255">Endonuclease</keyword>
<evidence type="ECO:0000256" key="3">
    <source>
        <dbReference type="ARBA" id="ARBA00022722"/>
    </source>
</evidence>
<dbReference type="AlphaFoldDB" id="A0A839S900"/>
<dbReference type="Gene3D" id="3.30.920.30">
    <property type="entry name" value="Hypothetical protein"/>
    <property type="match status" value="1"/>
</dbReference>
<evidence type="ECO:0000256" key="6">
    <source>
        <dbReference type="ARBA" id="ARBA00022884"/>
    </source>
</evidence>
<dbReference type="InterPro" id="IPR012933">
    <property type="entry name" value="HicA_mRNA_interferase"/>
</dbReference>
<protein>
    <submittedName>
        <fullName evidence="8">RNA binding protein YcfA (HicA-like mRNA interferase family)</fullName>
    </submittedName>
</protein>
<dbReference type="SUPFAM" id="SSF54786">
    <property type="entry name" value="YcfA/nrd intein domain"/>
    <property type="match status" value="1"/>
</dbReference>
<sequence length="68" mass="7793">MKTLSGKKFIKILEQKGWNLKRINGSHHIYTHPGKTEIISVPVHKNEDLKIGLQKKLMSIAEISDEEL</sequence>
<evidence type="ECO:0000256" key="4">
    <source>
        <dbReference type="ARBA" id="ARBA00022759"/>
    </source>
</evidence>
<dbReference type="OrthoDB" id="9798547at2"/>
<reference evidence="8" key="1">
    <citation type="submission" date="2020-08" db="EMBL/GenBank/DDBJ databases">
        <title>Genomic Encyclopedia of Type Strains, Phase III (KMG-III): the genomes of soil and plant-associated and newly described type strains.</title>
        <authorList>
            <person name="Whitman W."/>
        </authorList>
    </citation>
    <scope>NUCLEOTIDE SEQUENCE [LARGE SCALE GENOMIC DNA]</scope>
    <source>
        <strain evidence="8">CECT 8628</strain>
    </source>
</reference>
<evidence type="ECO:0000256" key="1">
    <source>
        <dbReference type="ARBA" id="ARBA00006620"/>
    </source>
</evidence>
<dbReference type="GO" id="GO:0003729">
    <property type="term" value="F:mRNA binding"/>
    <property type="evidence" value="ECO:0007669"/>
    <property type="project" value="InterPro"/>
</dbReference>
<keyword evidence="9" id="KW-1185">Reference proteome</keyword>
<dbReference type="GO" id="GO:0004519">
    <property type="term" value="F:endonuclease activity"/>
    <property type="evidence" value="ECO:0007669"/>
    <property type="project" value="UniProtKB-KW"/>
</dbReference>
<gene>
    <name evidence="8" type="ORF">FHS11_001021</name>
</gene>
<dbReference type="EMBL" id="JACHWX010000002">
    <property type="protein sequence ID" value="MBB3054611.1"/>
    <property type="molecule type" value="Genomic_DNA"/>
</dbReference>
<keyword evidence="7" id="KW-0346">Stress response</keyword>
<dbReference type="Proteomes" id="UP000539265">
    <property type="component" value="Unassembled WGS sequence"/>
</dbReference>
<dbReference type="Pfam" id="PF07927">
    <property type="entry name" value="HicA_toxin"/>
    <property type="match status" value="1"/>
</dbReference>
<dbReference type="InterPro" id="IPR038570">
    <property type="entry name" value="HicA_sf"/>
</dbReference>
<proteinExistence type="inferred from homology"/>
<evidence type="ECO:0000256" key="2">
    <source>
        <dbReference type="ARBA" id="ARBA00022649"/>
    </source>
</evidence>
<dbReference type="GO" id="GO:0016787">
    <property type="term" value="F:hydrolase activity"/>
    <property type="evidence" value="ECO:0007669"/>
    <property type="project" value="UniProtKB-KW"/>
</dbReference>
<evidence type="ECO:0000313" key="8">
    <source>
        <dbReference type="EMBL" id="MBB3054611.1"/>
    </source>
</evidence>
<organism evidence="8 9">
    <name type="scientific">Mucilaginibacter gotjawali</name>
    <dbReference type="NCBI Taxonomy" id="1550579"/>
    <lineage>
        <taxon>Bacteria</taxon>
        <taxon>Pseudomonadati</taxon>
        <taxon>Bacteroidota</taxon>
        <taxon>Sphingobacteriia</taxon>
        <taxon>Sphingobacteriales</taxon>
        <taxon>Sphingobacteriaceae</taxon>
        <taxon>Mucilaginibacter</taxon>
    </lineage>
</organism>
<evidence type="ECO:0000313" key="9">
    <source>
        <dbReference type="Proteomes" id="UP000539265"/>
    </source>
</evidence>